<dbReference type="AlphaFoldDB" id="A0A2T0R7B6"/>
<reference evidence="1 2" key="1">
    <citation type="submission" date="2018-03" db="EMBL/GenBank/DDBJ databases">
        <title>Genomic Encyclopedia of Archaeal and Bacterial Type Strains, Phase II (KMG-II): from individual species to whole genera.</title>
        <authorList>
            <person name="Goeker M."/>
        </authorList>
    </citation>
    <scope>NUCLEOTIDE SEQUENCE [LARGE SCALE GENOMIC DNA]</scope>
    <source>
        <strain evidence="1 2">DSM 45348</strain>
    </source>
</reference>
<gene>
    <name evidence="1" type="ORF">CLV70_1552</name>
</gene>
<protein>
    <submittedName>
        <fullName evidence="1">Uncharacterized protein</fullName>
    </submittedName>
</protein>
<sequence length="34" mass="3488">MEKNEPAGRVLPLGALGRAVTAPSPADFTFSSVT</sequence>
<accession>A0A2T0R7B6</accession>
<organism evidence="1 2">
    <name type="scientific">Pseudosporangium ferrugineum</name>
    <dbReference type="NCBI Taxonomy" id="439699"/>
    <lineage>
        <taxon>Bacteria</taxon>
        <taxon>Bacillati</taxon>
        <taxon>Actinomycetota</taxon>
        <taxon>Actinomycetes</taxon>
        <taxon>Micromonosporales</taxon>
        <taxon>Micromonosporaceae</taxon>
        <taxon>Pseudosporangium</taxon>
    </lineage>
</organism>
<comment type="caution">
    <text evidence="1">The sequence shown here is derived from an EMBL/GenBank/DDBJ whole genome shotgun (WGS) entry which is preliminary data.</text>
</comment>
<dbReference type="EMBL" id="PVZG01000055">
    <property type="protein sequence ID" value="PRY17031.1"/>
    <property type="molecule type" value="Genomic_DNA"/>
</dbReference>
<name>A0A2T0R7B6_9ACTN</name>
<evidence type="ECO:0000313" key="1">
    <source>
        <dbReference type="EMBL" id="PRY17031.1"/>
    </source>
</evidence>
<proteinExistence type="predicted"/>
<keyword evidence="2" id="KW-1185">Reference proteome</keyword>
<dbReference type="Proteomes" id="UP000239209">
    <property type="component" value="Unassembled WGS sequence"/>
</dbReference>
<evidence type="ECO:0000313" key="2">
    <source>
        <dbReference type="Proteomes" id="UP000239209"/>
    </source>
</evidence>